<evidence type="ECO:0000256" key="6">
    <source>
        <dbReference type="RuleBase" id="RU004466"/>
    </source>
</evidence>
<dbReference type="KEGG" id="aft:BBF96_03905"/>
<dbReference type="OrthoDB" id="9805316at2"/>
<dbReference type="AlphaFoldDB" id="A0A3Q9HQX1"/>
<gene>
    <name evidence="7" type="ORF">BBF96_03905</name>
</gene>
<dbReference type="PROSITE" id="PS00723">
    <property type="entry name" value="POLYPRENYL_SYNTHASE_1"/>
    <property type="match status" value="1"/>
</dbReference>
<comment type="cofactor">
    <cofactor evidence="1">
        <name>Mg(2+)</name>
        <dbReference type="ChEBI" id="CHEBI:18420"/>
    </cofactor>
</comment>
<dbReference type="RefSeq" id="WP_127015933.1">
    <property type="nucleotide sequence ID" value="NZ_CP016379.1"/>
</dbReference>
<accession>A0A3Q9HQX1</accession>
<evidence type="ECO:0000256" key="2">
    <source>
        <dbReference type="ARBA" id="ARBA00006706"/>
    </source>
</evidence>
<dbReference type="Pfam" id="PF00348">
    <property type="entry name" value="polyprenyl_synt"/>
    <property type="match status" value="1"/>
</dbReference>
<dbReference type="CDD" id="cd00685">
    <property type="entry name" value="Trans_IPPS_HT"/>
    <property type="match status" value="1"/>
</dbReference>
<dbReference type="PROSITE" id="PS00444">
    <property type="entry name" value="POLYPRENYL_SYNTHASE_2"/>
    <property type="match status" value="1"/>
</dbReference>
<evidence type="ECO:0000256" key="3">
    <source>
        <dbReference type="ARBA" id="ARBA00022679"/>
    </source>
</evidence>
<dbReference type="Gene3D" id="1.10.600.10">
    <property type="entry name" value="Farnesyl Diphosphate Synthase"/>
    <property type="match status" value="1"/>
</dbReference>
<evidence type="ECO:0000256" key="1">
    <source>
        <dbReference type="ARBA" id="ARBA00001946"/>
    </source>
</evidence>
<dbReference type="SFLD" id="SFLDS00005">
    <property type="entry name" value="Isoprenoid_Synthase_Type_I"/>
    <property type="match status" value="1"/>
</dbReference>
<dbReference type="SUPFAM" id="SSF48576">
    <property type="entry name" value="Terpenoid synthases"/>
    <property type="match status" value="1"/>
</dbReference>
<dbReference type="Proteomes" id="UP000267250">
    <property type="component" value="Chromosome"/>
</dbReference>
<dbReference type="EMBL" id="CP016379">
    <property type="protein sequence ID" value="AZR72605.1"/>
    <property type="molecule type" value="Genomic_DNA"/>
</dbReference>
<evidence type="ECO:0000256" key="5">
    <source>
        <dbReference type="ARBA" id="ARBA00022842"/>
    </source>
</evidence>
<organism evidence="7 8">
    <name type="scientific">Anoxybacter fermentans</name>
    <dbReference type="NCBI Taxonomy" id="1323375"/>
    <lineage>
        <taxon>Bacteria</taxon>
        <taxon>Bacillati</taxon>
        <taxon>Bacillota</taxon>
        <taxon>Clostridia</taxon>
        <taxon>Halanaerobiales</taxon>
        <taxon>Anoxybacter</taxon>
    </lineage>
</organism>
<dbReference type="GO" id="GO:0046872">
    <property type="term" value="F:metal ion binding"/>
    <property type="evidence" value="ECO:0007669"/>
    <property type="project" value="UniProtKB-KW"/>
</dbReference>
<dbReference type="InterPro" id="IPR033749">
    <property type="entry name" value="Polyprenyl_synt_CS"/>
</dbReference>
<keyword evidence="4" id="KW-0479">Metal-binding</keyword>
<dbReference type="GO" id="GO:0008299">
    <property type="term" value="P:isoprenoid biosynthetic process"/>
    <property type="evidence" value="ECO:0007669"/>
    <property type="project" value="InterPro"/>
</dbReference>
<proteinExistence type="inferred from homology"/>
<evidence type="ECO:0000313" key="8">
    <source>
        <dbReference type="Proteomes" id="UP000267250"/>
    </source>
</evidence>
<reference evidence="7 8" key="1">
    <citation type="submission" date="2016-07" db="EMBL/GenBank/DDBJ databases">
        <title>Genome and transcriptome analysis of iron-reducing fermentative bacteria Anoxybacter fermentans.</title>
        <authorList>
            <person name="Zeng X."/>
            <person name="Shao Z."/>
        </authorList>
    </citation>
    <scope>NUCLEOTIDE SEQUENCE [LARGE SCALE GENOMIC DNA]</scope>
    <source>
        <strain evidence="7 8">DY22613</strain>
    </source>
</reference>
<sequence>MKELWDKYPILKKQLEEFELYLLKILEVRQPLIREAIQELVKAGGKRIRPALVLVSGQFGRISHEELFPIAAAIEIIHMATLVHDDIIDEARVRRGVVTTQAKYGKDIAVFTGDYLFAKSFLLLSGKVDQEFLRRIARSVKYICEGEIDQYQNRYNLNVSYLKYFRRIRRKTAILFQASCFSGGFKAKLKKKYQIVLAKYGHYLGMIFQITDDILDVTSNQEVTGKPVGNDFSQGVYTLPLIFALEDKEVGPELGKALKEEVIDKDRIIKMIHSTDALEKTKRVIEFYTEKARAEIEKLPSSKPARFLEDLLYYIVSRNY</sequence>
<evidence type="ECO:0008006" key="9">
    <source>
        <dbReference type="Google" id="ProtNLM"/>
    </source>
</evidence>
<keyword evidence="5" id="KW-0460">Magnesium</keyword>
<evidence type="ECO:0000313" key="7">
    <source>
        <dbReference type="EMBL" id="AZR72605.1"/>
    </source>
</evidence>
<protein>
    <recommendedName>
        <fullName evidence="9">Heptaprenyl diphosphate synthase</fullName>
    </recommendedName>
</protein>
<dbReference type="PANTHER" id="PTHR12001">
    <property type="entry name" value="GERANYLGERANYL PYROPHOSPHATE SYNTHASE"/>
    <property type="match status" value="1"/>
</dbReference>
<comment type="similarity">
    <text evidence="2 6">Belongs to the FPP/GGPP synthase family.</text>
</comment>
<dbReference type="GO" id="GO:0004659">
    <property type="term" value="F:prenyltransferase activity"/>
    <property type="evidence" value="ECO:0007669"/>
    <property type="project" value="InterPro"/>
</dbReference>
<dbReference type="InterPro" id="IPR000092">
    <property type="entry name" value="Polyprenyl_synt"/>
</dbReference>
<keyword evidence="8" id="KW-1185">Reference proteome</keyword>
<name>A0A3Q9HQX1_9FIRM</name>
<evidence type="ECO:0000256" key="4">
    <source>
        <dbReference type="ARBA" id="ARBA00022723"/>
    </source>
</evidence>
<keyword evidence="3 6" id="KW-0808">Transferase</keyword>
<dbReference type="PANTHER" id="PTHR12001:SF69">
    <property type="entry name" value="ALL TRANS-POLYPRENYL-DIPHOSPHATE SYNTHASE PDSS1"/>
    <property type="match status" value="1"/>
</dbReference>
<dbReference type="InterPro" id="IPR008949">
    <property type="entry name" value="Isoprenoid_synthase_dom_sf"/>
</dbReference>